<keyword evidence="6 11" id="KW-0067">ATP-binding</keyword>
<dbReference type="InterPro" id="IPR003439">
    <property type="entry name" value="ABC_transporter-like_ATP-bd"/>
</dbReference>
<comment type="subcellular location">
    <subcellularLocation>
        <location evidence="1">Cell membrane</location>
        <topology evidence="1">Peripheral membrane protein</topology>
    </subcellularLocation>
</comment>
<keyword evidence="12" id="KW-1185">Reference proteome</keyword>
<keyword evidence="3" id="KW-1003">Cell membrane</keyword>
<dbReference type="PROSITE" id="PS00211">
    <property type="entry name" value="ABC_TRANSPORTER_1"/>
    <property type="match status" value="1"/>
</dbReference>
<proteinExistence type="predicted"/>
<keyword evidence="9" id="KW-0472">Membrane</keyword>
<evidence type="ECO:0000256" key="3">
    <source>
        <dbReference type="ARBA" id="ARBA00022475"/>
    </source>
</evidence>
<evidence type="ECO:0000256" key="5">
    <source>
        <dbReference type="ARBA" id="ARBA00022741"/>
    </source>
</evidence>
<dbReference type="SMART" id="SM00382">
    <property type="entry name" value="AAA"/>
    <property type="match status" value="1"/>
</dbReference>
<evidence type="ECO:0000256" key="2">
    <source>
        <dbReference type="ARBA" id="ARBA00022448"/>
    </source>
</evidence>
<protein>
    <submittedName>
        <fullName evidence="11">Iron complex transport system ATP-binding protein</fullName>
    </submittedName>
</protein>
<evidence type="ECO:0000256" key="1">
    <source>
        <dbReference type="ARBA" id="ARBA00004202"/>
    </source>
</evidence>
<dbReference type="PANTHER" id="PTHR42771">
    <property type="entry name" value="IRON(3+)-HYDROXAMATE IMPORT ATP-BINDING PROTEIN FHUC"/>
    <property type="match status" value="1"/>
</dbReference>
<evidence type="ECO:0000256" key="4">
    <source>
        <dbReference type="ARBA" id="ARBA00022496"/>
    </source>
</evidence>
<dbReference type="CDD" id="cd03214">
    <property type="entry name" value="ABC_Iron-Siderophores_B12_Hemin"/>
    <property type="match status" value="1"/>
</dbReference>
<keyword evidence="4" id="KW-0410">Iron transport</keyword>
<feature type="domain" description="ABC transporter" evidence="10">
    <location>
        <begin position="6"/>
        <end position="243"/>
    </location>
</feature>
<dbReference type="PROSITE" id="PS50893">
    <property type="entry name" value="ABC_TRANSPORTER_2"/>
    <property type="match status" value="1"/>
</dbReference>
<evidence type="ECO:0000256" key="7">
    <source>
        <dbReference type="ARBA" id="ARBA00023004"/>
    </source>
</evidence>
<dbReference type="RefSeq" id="WP_089249308.1">
    <property type="nucleotide sequence ID" value="NZ_FZOW01000012.1"/>
</dbReference>
<keyword evidence="2" id="KW-0813">Transport</keyword>
<dbReference type="EMBL" id="FZOW01000012">
    <property type="protein sequence ID" value="SNT25468.1"/>
    <property type="molecule type" value="Genomic_DNA"/>
</dbReference>
<dbReference type="Pfam" id="PF00005">
    <property type="entry name" value="ABC_tran"/>
    <property type="match status" value="1"/>
</dbReference>
<keyword evidence="7" id="KW-0408">Iron</keyword>
<dbReference type="GO" id="GO:0006826">
    <property type="term" value="P:iron ion transport"/>
    <property type="evidence" value="ECO:0007669"/>
    <property type="project" value="UniProtKB-KW"/>
</dbReference>
<dbReference type="FunFam" id="3.40.50.300:FF:000134">
    <property type="entry name" value="Iron-enterobactin ABC transporter ATP-binding protein"/>
    <property type="match status" value="1"/>
</dbReference>
<evidence type="ECO:0000313" key="12">
    <source>
        <dbReference type="Proteomes" id="UP000198327"/>
    </source>
</evidence>
<gene>
    <name evidence="11" type="ORF">SAMN05421642_11239</name>
</gene>
<name>A0A239L6C7_9NOCA</name>
<keyword evidence="8" id="KW-0406">Ion transport</keyword>
<dbReference type="InterPro" id="IPR027417">
    <property type="entry name" value="P-loop_NTPase"/>
</dbReference>
<evidence type="ECO:0000256" key="6">
    <source>
        <dbReference type="ARBA" id="ARBA00022840"/>
    </source>
</evidence>
<dbReference type="AlphaFoldDB" id="A0A239L6C7"/>
<dbReference type="InterPro" id="IPR051535">
    <property type="entry name" value="Siderophore_ABC-ATPase"/>
</dbReference>
<accession>A0A239L6C7</accession>
<evidence type="ECO:0000259" key="10">
    <source>
        <dbReference type="PROSITE" id="PS50893"/>
    </source>
</evidence>
<sequence length="269" mass="28869">MNAPVLEARGLTLAYDKRTIIDDLNLSIHHGTVTTLLGANGSGKSTLLKAFGRILTPAAGEVLLDGEPIRKMRGRDVAKKLAILPQNPVAPSGTTVFDLVMRGRNPHQSWARPWSAEDAAVAEAAIEATGLADVADRDVLTLSGGQRQRAWIALVVAQQASTLLLDEPTTFLDLNHQLEGLRLLRRLNRDRGTTVLLVLHDISLAARFSDRLVVLGTDGGIVADGPPAEVLTPDLLLEAFDLHARVIDDPVTGTPLVVPEEDDMSDSII</sequence>
<evidence type="ECO:0000256" key="9">
    <source>
        <dbReference type="ARBA" id="ARBA00023136"/>
    </source>
</evidence>
<dbReference type="GO" id="GO:0016887">
    <property type="term" value="F:ATP hydrolysis activity"/>
    <property type="evidence" value="ECO:0007669"/>
    <property type="project" value="InterPro"/>
</dbReference>
<dbReference type="Proteomes" id="UP000198327">
    <property type="component" value="Unassembled WGS sequence"/>
</dbReference>
<keyword evidence="5" id="KW-0547">Nucleotide-binding</keyword>
<organism evidence="11 12">
    <name type="scientific">Rhodococcoides kyotonense</name>
    <dbReference type="NCBI Taxonomy" id="398843"/>
    <lineage>
        <taxon>Bacteria</taxon>
        <taxon>Bacillati</taxon>
        <taxon>Actinomycetota</taxon>
        <taxon>Actinomycetes</taxon>
        <taxon>Mycobacteriales</taxon>
        <taxon>Nocardiaceae</taxon>
        <taxon>Rhodococcoides</taxon>
    </lineage>
</organism>
<evidence type="ECO:0000313" key="11">
    <source>
        <dbReference type="EMBL" id="SNT25468.1"/>
    </source>
</evidence>
<dbReference type="PANTHER" id="PTHR42771:SF2">
    <property type="entry name" value="IRON(3+)-HYDROXAMATE IMPORT ATP-BINDING PROTEIN FHUC"/>
    <property type="match status" value="1"/>
</dbReference>
<dbReference type="OrthoDB" id="5296765at2"/>
<dbReference type="SUPFAM" id="SSF52540">
    <property type="entry name" value="P-loop containing nucleoside triphosphate hydrolases"/>
    <property type="match status" value="1"/>
</dbReference>
<dbReference type="InterPro" id="IPR017871">
    <property type="entry name" value="ABC_transporter-like_CS"/>
</dbReference>
<dbReference type="GO" id="GO:0005524">
    <property type="term" value="F:ATP binding"/>
    <property type="evidence" value="ECO:0007669"/>
    <property type="project" value="UniProtKB-KW"/>
</dbReference>
<reference evidence="12" key="1">
    <citation type="submission" date="2017-06" db="EMBL/GenBank/DDBJ databases">
        <authorList>
            <person name="Varghese N."/>
            <person name="Submissions S."/>
        </authorList>
    </citation>
    <scope>NUCLEOTIDE SEQUENCE [LARGE SCALE GENOMIC DNA]</scope>
    <source>
        <strain evidence="12">JCM 23211</strain>
    </source>
</reference>
<dbReference type="InterPro" id="IPR003593">
    <property type="entry name" value="AAA+_ATPase"/>
</dbReference>
<dbReference type="Gene3D" id="3.40.50.300">
    <property type="entry name" value="P-loop containing nucleotide triphosphate hydrolases"/>
    <property type="match status" value="1"/>
</dbReference>
<dbReference type="GO" id="GO:0005886">
    <property type="term" value="C:plasma membrane"/>
    <property type="evidence" value="ECO:0007669"/>
    <property type="project" value="UniProtKB-SubCell"/>
</dbReference>
<evidence type="ECO:0000256" key="8">
    <source>
        <dbReference type="ARBA" id="ARBA00023065"/>
    </source>
</evidence>